<accession>M7NBE5</accession>
<sequence length="72" mass="7604">MPQHLVENTRVFINYLNLASQQSGLKALGVPDDLVYVDYGLTGHNRETPGLDQAPEARFPGPGGALALGGNA</sequence>
<feature type="region of interest" description="Disordered" evidence="1">
    <location>
        <begin position="46"/>
        <end position="72"/>
    </location>
</feature>
<evidence type="ECO:0000313" key="2">
    <source>
        <dbReference type="EMBL" id="EMQ99129.1"/>
    </source>
</evidence>
<dbReference type="EMBL" id="AOCK01000003">
    <property type="protein sequence ID" value="EMQ99129.1"/>
    <property type="molecule type" value="Genomic_DNA"/>
</dbReference>
<reference evidence="2 3" key="1">
    <citation type="journal article" date="2013" name="Genome Announc.">
        <title>Draft Genome Sequence of Arthrobacter gangotriensis Strain Lz1yT, Isolated from a Penguin Rookery Soil Sample Collected in Antarctica, near the Indian Station Dakshin Gangotri.</title>
        <authorList>
            <person name="Shivaji S."/>
            <person name="Ara S."/>
            <person name="Bandi S."/>
            <person name="Singh A."/>
            <person name="Kumar Pinnaka A."/>
        </authorList>
    </citation>
    <scope>NUCLEOTIDE SEQUENCE [LARGE SCALE GENOMIC DNA]</scope>
    <source>
        <strain evidence="2 3">Lz1y</strain>
    </source>
</reference>
<dbReference type="AlphaFoldDB" id="M7NBE5"/>
<feature type="compositionally biased region" description="Gly residues" evidence="1">
    <location>
        <begin position="61"/>
        <end position="72"/>
    </location>
</feature>
<name>M7NBE5_9MICC</name>
<comment type="caution">
    <text evidence="2">The sequence shown here is derived from an EMBL/GenBank/DDBJ whole genome shotgun (WGS) entry which is preliminary data.</text>
</comment>
<organism evidence="2 3">
    <name type="scientific">Paeniglutamicibacter gangotriensis Lz1y</name>
    <dbReference type="NCBI Taxonomy" id="1276920"/>
    <lineage>
        <taxon>Bacteria</taxon>
        <taxon>Bacillati</taxon>
        <taxon>Actinomycetota</taxon>
        <taxon>Actinomycetes</taxon>
        <taxon>Micrococcales</taxon>
        <taxon>Micrococcaceae</taxon>
        <taxon>Paeniglutamicibacter</taxon>
    </lineage>
</organism>
<evidence type="ECO:0000256" key="1">
    <source>
        <dbReference type="SAM" id="MobiDB-lite"/>
    </source>
</evidence>
<dbReference type="RefSeq" id="WP_007270317.1">
    <property type="nucleotide sequence ID" value="NZ_AOCK01000003.1"/>
</dbReference>
<protein>
    <submittedName>
        <fullName evidence="2">Uncharacterized protein</fullName>
    </submittedName>
</protein>
<dbReference type="PATRIC" id="fig|1276920.7.peg.1113"/>
<gene>
    <name evidence="2" type="ORF">ADIAG_01119</name>
</gene>
<keyword evidence="3" id="KW-1185">Reference proteome</keyword>
<evidence type="ECO:0000313" key="3">
    <source>
        <dbReference type="Proteomes" id="UP000012015"/>
    </source>
</evidence>
<dbReference type="Proteomes" id="UP000012015">
    <property type="component" value="Unassembled WGS sequence"/>
</dbReference>
<proteinExistence type="predicted"/>